<dbReference type="EMBL" id="FWZT01000010">
    <property type="protein sequence ID" value="SMF35140.1"/>
    <property type="molecule type" value="Genomic_DNA"/>
</dbReference>
<accession>A0A1Y6C3H4</accession>
<dbReference type="AlphaFoldDB" id="A0A1Y6C3H4"/>
<reference evidence="2" key="1">
    <citation type="submission" date="2017-04" db="EMBL/GenBank/DDBJ databases">
        <authorList>
            <person name="Varghese N."/>
            <person name="Submissions S."/>
        </authorList>
    </citation>
    <scope>NUCLEOTIDE SEQUENCE [LARGE SCALE GENOMIC DNA]</scope>
    <source>
        <strain evidence="2">RKEM611</strain>
    </source>
</reference>
<name>A0A1Y6C3H4_9BACT</name>
<sequence length="85" mass="9675">MEDKRTLNQMPGFKKGFEALTYLQPELGEIGVASEEYLAFALGALARVYGSVNDPEKLWELRNKLWKVEEKLGELQKNRIDSSAD</sequence>
<dbReference type="RefSeq" id="WP_132325929.1">
    <property type="nucleotide sequence ID" value="NZ_FWZT01000010.1"/>
</dbReference>
<gene>
    <name evidence="1" type="ORF">SAMN06296036_110205</name>
</gene>
<evidence type="ECO:0000313" key="2">
    <source>
        <dbReference type="Proteomes" id="UP000192907"/>
    </source>
</evidence>
<evidence type="ECO:0000313" key="1">
    <source>
        <dbReference type="EMBL" id="SMF35140.1"/>
    </source>
</evidence>
<dbReference type="STRING" id="1513793.SAMN06296036_110205"/>
<dbReference type="Proteomes" id="UP000192907">
    <property type="component" value="Unassembled WGS sequence"/>
</dbReference>
<proteinExistence type="predicted"/>
<organism evidence="1 2">
    <name type="scientific">Pseudobacteriovorax antillogorgiicola</name>
    <dbReference type="NCBI Taxonomy" id="1513793"/>
    <lineage>
        <taxon>Bacteria</taxon>
        <taxon>Pseudomonadati</taxon>
        <taxon>Bdellovibrionota</taxon>
        <taxon>Oligoflexia</taxon>
        <taxon>Oligoflexales</taxon>
        <taxon>Pseudobacteriovoracaceae</taxon>
        <taxon>Pseudobacteriovorax</taxon>
    </lineage>
</organism>
<protein>
    <submittedName>
        <fullName evidence="1">Uncharacterized protein</fullName>
    </submittedName>
</protein>
<keyword evidence="2" id="KW-1185">Reference proteome</keyword>